<reference evidence="1" key="2">
    <citation type="submission" date="2020-09" db="EMBL/GenBank/DDBJ databases">
        <authorList>
            <person name="Sun Q."/>
            <person name="Kim S."/>
        </authorList>
    </citation>
    <scope>NUCLEOTIDE SEQUENCE</scope>
    <source>
        <strain evidence="1">KCTC 12711</strain>
    </source>
</reference>
<evidence type="ECO:0000313" key="2">
    <source>
        <dbReference type="Proteomes" id="UP000614811"/>
    </source>
</evidence>
<accession>A0A918S2D2</accession>
<sequence>MDPQIMLERYKIPAKRRDTAAIAIVATRQAAHEKILSEQCNVLYITGAHGPSRERIYGVVTREYIERSYRV</sequence>
<organism evidence="1 2">
    <name type="scientific">Arenicella chitinivorans</name>
    <dbReference type="NCBI Taxonomy" id="1329800"/>
    <lineage>
        <taxon>Bacteria</taxon>
        <taxon>Pseudomonadati</taxon>
        <taxon>Pseudomonadota</taxon>
        <taxon>Gammaproteobacteria</taxon>
        <taxon>Arenicellales</taxon>
        <taxon>Arenicellaceae</taxon>
        <taxon>Arenicella</taxon>
    </lineage>
</organism>
<name>A0A918S2D2_9GAMM</name>
<evidence type="ECO:0000313" key="1">
    <source>
        <dbReference type="EMBL" id="GHA21368.1"/>
    </source>
</evidence>
<dbReference type="EMBL" id="BMXA01000010">
    <property type="protein sequence ID" value="GHA21368.1"/>
    <property type="molecule type" value="Genomic_DNA"/>
</dbReference>
<dbReference type="AlphaFoldDB" id="A0A918S2D2"/>
<reference evidence="1" key="1">
    <citation type="journal article" date="2014" name="Int. J. Syst. Evol. Microbiol.">
        <title>Complete genome sequence of Corynebacterium casei LMG S-19264T (=DSM 44701T), isolated from a smear-ripened cheese.</title>
        <authorList>
            <consortium name="US DOE Joint Genome Institute (JGI-PGF)"/>
            <person name="Walter F."/>
            <person name="Albersmeier A."/>
            <person name="Kalinowski J."/>
            <person name="Ruckert C."/>
        </authorList>
    </citation>
    <scope>NUCLEOTIDE SEQUENCE</scope>
    <source>
        <strain evidence="1">KCTC 12711</strain>
    </source>
</reference>
<keyword evidence="2" id="KW-1185">Reference proteome</keyword>
<gene>
    <name evidence="1" type="ORF">GCM10008090_34100</name>
</gene>
<protein>
    <submittedName>
        <fullName evidence="1">Uncharacterized protein</fullName>
    </submittedName>
</protein>
<dbReference type="Proteomes" id="UP000614811">
    <property type="component" value="Unassembled WGS sequence"/>
</dbReference>
<comment type="caution">
    <text evidence="1">The sequence shown here is derived from an EMBL/GenBank/DDBJ whole genome shotgun (WGS) entry which is preliminary data.</text>
</comment>
<proteinExistence type="predicted"/>